<keyword evidence="2" id="KW-1185">Reference proteome</keyword>
<accession>A0A0V1FTA4</accession>
<evidence type="ECO:0000313" key="2">
    <source>
        <dbReference type="Proteomes" id="UP000054995"/>
    </source>
</evidence>
<dbReference type="OrthoDB" id="5916675at2759"/>
<name>A0A0V1FTA4_TRIPS</name>
<gene>
    <name evidence="1" type="ORF">T4D_15157</name>
</gene>
<proteinExistence type="predicted"/>
<dbReference type="PROSITE" id="PS50202">
    <property type="entry name" value="MSP"/>
    <property type="match status" value="1"/>
</dbReference>
<dbReference type="InterPro" id="IPR000535">
    <property type="entry name" value="MSP_dom"/>
</dbReference>
<evidence type="ECO:0000313" key="1">
    <source>
        <dbReference type="EMBL" id="KRY89132.1"/>
    </source>
</evidence>
<dbReference type="Gene3D" id="2.60.40.10">
    <property type="entry name" value="Immunoglobulins"/>
    <property type="match status" value="1"/>
</dbReference>
<comment type="caution">
    <text evidence="1">The sequence shown here is derived from an EMBL/GenBank/DDBJ whole genome shotgun (WGS) entry which is preliminary data.</text>
</comment>
<sequence>MSKSKEEKLCKALRYVTFPIEEITLWPSYLQNRCLSILLVNPTKVTVGYLLKASRRFRIEISPRCGFIQPQSYQKIDIVFWKLNNQSFKIRNDRLTAMFAVKPDNIDTSDASILWDESVYFAPAVARRCIKITYQQPFEGSERFTESNSSLLDKKASGESVITEPEITTTEADTEIKAFKNTACEDRGWLLATDRHEPTSRGTPVASDPLGQRIKAPRNKTLIYGRAASRGIVSKTVRRSDYTDPPQCPPAAKSFAHPIGAVKTSRS</sequence>
<dbReference type="SUPFAM" id="SSF49354">
    <property type="entry name" value="PapD-like"/>
    <property type="match status" value="1"/>
</dbReference>
<dbReference type="Proteomes" id="UP000054995">
    <property type="component" value="Unassembled WGS sequence"/>
</dbReference>
<dbReference type="EMBL" id="JYDT01000035">
    <property type="protein sequence ID" value="KRY89132.1"/>
    <property type="molecule type" value="Genomic_DNA"/>
</dbReference>
<dbReference type="Pfam" id="PF00635">
    <property type="entry name" value="Motile_Sperm"/>
    <property type="match status" value="1"/>
</dbReference>
<dbReference type="InterPro" id="IPR008962">
    <property type="entry name" value="PapD-like_sf"/>
</dbReference>
<organism evidence="1 2">
    <name type="scientific">Trichinella pseudospiralis</name>
    <name type="common">Parasitic roundworm</name>
    <dbReference type="NCBI Taxonomy" id="6337"/>
    <lineage>
        <taxon>Eukaryota</taxon>
        <taxon>Metazoa</taxon>
        <taxon>Ecdysozoa</taxon>
        <taxon>Nematoda</taxon>
        <taxon>Enoplea</taxon>
        <taxon>Dorylaimia</taxon>
        <taxon>Trichinellida</taxon>
        <taxon>Trichinellidae</taxon>
        <taxon>Trichinella</taxon>
    </lineage>
</organism>
<dbReference type="InterPro" id="IPR013783">
    <property type="entry name" value="Ig-like_fold"/>
</dbReference>
<reference evidence="1 2" key="1">
    <citation type="submission" date="2015-01" db="EMBL/GenBank/DDBJ databases">
        <title>Evolution of Trichinella species and genotypes.</title>
        <authorList>
            <person name="Korhonen P.K."/>
            <person name="Edoardo P."/>
            <person name="Giuseppe L.R."/>
            <person name="Gasser R.B."/>
        </authorList>
    </citation>
    <scope>NUCLEOTIDE SEQUENCE [LARGE SCALE GENOMIC DNA]</scope>
    <source>
        <strain evidence="1">ISS470</strain>
    </source>
</reference>
<protein>
    <submittedName>
        <fullName evidence="1">Uncharacterized protein</fullName>
    </submittedName>
</protein>